<dbReference type="Proteomes" id="UP000186817">
    <property type="component" value="Unassembled WGS sequence"/>
</dbReference>
<feature type="region of interest" description="Disordered" evidence="2">
    <location>
        <begin position="142"/>
        <end position="217"/>
    </location>
</feature>
<evidence type="ECO:0000313" key="4">
    <source>
        <dbReference type="Proteomes" id="UP000186817"/>
    </source>
</evidence>
<feature type="region of interest" description="Disordered" evidence="2">
    <location>
        <begin position="1"/>
        <end position="38"/>
    </location>
</feature>
<evidence type="ECO:0000256" key="2">
    <source>
        <dbReference type="SAM" id="MobiDB-lite"/>
    </source>
</evidence>
<accession>A0A1Q9DZQ3</accession>
<feature type="compositionally biased region" description="Polar residues" evidence="2">
    <location>
        <begin position="24"/>
        <end position="33"/>
    </location>
</feature>
<feature type="compositionally biased region" description="Basic and acidic residues" evidence="2">
    <location>
        <begin position="180"/>
        <end position="189"/>
    </location>
</feature>
<dbReference type="AlphaFoldDB" id="A0A1Q9DZQ3"/>
<gene>
    <name evidence="3" type="ORF">AK812_SmicGene16677</name>
</gene>
<keyword evidence="1" id="KW-0175">Coiled coil</keyword>
<dbReference type="EMBL" id="LSRX01000321">
    <property type="protein sequence ID" value="OLQ00664.1"/>
    <property type="molecule type" value="Genomic_DNA"/>
</dbReference>
<comment type="caution">
    <text evidence="3">The sequence shown here is derived from an EMBL/GenBank/DDBJ whole genome shotgun (WGS) entry which is preliminary data.</text>
</comment>
<evidence type="ECO:0000256" key="1">
    <source>
        <dbReference type="SAM" id="Coils"/>
    </source>
</evidence>
<reference evidence="3 4" key="1">
    <citation type="submission" date="2016-02" db="EMBL/GenBank/DDBJ databases">
        <title>Genome analysis of coral dinoflagellate symbionts highlights evolutionary adaptations to a symbiotic lifestyle.</title>
        <authorList>
            <person name="Aranda M."/>
            <person name="Li Y."/>
            <person name="Liew Y.J."/>
            <person name="Baumgarten S."/>
            <person name="Simakov O."/>
            <person name="Wilson M."/>
            <person name="Piel J."/>
            <person name="Ashoor H."/>
            <person name="Bougouffa S."/>
            <person name="Bajic V.B."/>
            <person name="Ryu T."/>
            <person name="Ravasi T."/>
            <person name="Bayer T."/>
            <person name="Micklem G."/>
            <person name="Kim H."/>
            <person name="Bhak J."/>
            <person name="Lajeunesse T.C."/>
            <person name="Voolstra C.R."/>
        </authorList>
    </citation>
    <scope>NUCLEOTIDE SEQUENCE [LARGE SCALE GENOMIC DNA]</scope>
    <source>
        <strain evidence="3 4">CCMP2467</strain>
    </source>
</reference>
<feature type="coiled-coil region" evidence="1">
    <location>
        <begin position="223"/>
        <end position="260"/>
    </location>
</feature>
<organism evidence="3 4">
    <name type="scientific">Symbiodinium microadriaticum</name>
    <name type="common">Dinoflagellate</name>
    <name type="synonym">Zooxanthella microadriatica</name>
    <dbReference type="NCBI Taxonomy" id="2951"/>
    <lineage>
        <taxon>Eukaryota</taxon>
        <taxon>Sar</taxon>
        <taxon>Alveolata</taxon>
        <taxon>Dinophyceae</taxon>
        <taxon>Suessiales</taxon>
        <taxon>Symbiodiniaceae</taxon>
        <taxon>Symbiodinium</taxon>
    </lineage>
</organism>
<dbReference type="OrthoDB" id="481964at2759"/>
<protein>
    <submittedName>
        <fullName evidence="3">Uncharacterized protein</fullName>
    </submittedName>
</protein>
<evidence type="ECO:0000313" key="3">
    <source>
        <dbReference type="EMBL" id="OLQ00664.1"/>
    </source>
</evidence>
<proteinExistence type="predicted"/>
<name>A0A1Q9DZQ3_SYMMI</name>
<sequence>MEDTAEPDYLSALPDVNPADTHHQGMSPNTASATAVADAQGPMQDAVMAAGRHGADGGVAVRTMAVAVATGQPGGTPNWQAVQASPTERVDAAGHMVGAVEHSFGQMNAAQASWNVVTSRRTAPVWIQRLGAFFHEMRNQQVTWPPSPMGSPPARQGSTQGSPEAEQRSRGSPALLSPEQQERLRRMEQRAPLLYGPPRGERMPEGNGSSGGSTYEAVQEEVKRQLRGVVSQLEASKREAQDLRHEVALLRAEREQAGANGQLEDMAMPEGPPVTLGGYLANQVRDGVATTANGGEQDVDGEYFVAVHGDDEDEDGDEDARAGDSAVAFDRSTCEAALEGLKGLQAFLAGVAGLLMAGCPGSPIGDRLVKSVHECLDLLEAEKHLYTLQLQPRFVGASPLNRDDSGVSPVDVQELLSDILTTPEMQSRAALGDPELCKVKDTLEEAIGAFEISPQESQAPPEARRYH</sequence>
<keyword evidence="4" id="KW-1185">Reference proteome</keyword>